<dbReference type="RefSeq" id="WP_146851674.1">
    <property type="nucleotide sequence ID" value="NZ_BAAAHR010000002.1"/>
</dbReference>
<organism evidence="2 4">
    <name type="scientific">Frigoribacterium faeni</name>
    <dbReference type="NCBI Taxonomy" id="145483"/>
    <lineage>
        <taxon>Bacteria</taxon>
        <taxon>Bacillati</taxon>
        <taxon>Actinomycetota</taxon>
        <taxon>Actinomycetes</taxon>
        <taxon>Micrococcales</taxon>
        <taxon>Microbacteriaceae</taxon>
        <taxon>Frigoribacterium</taxon>
    </lineage>
</organism>
<protein>
    <submittedName>
        <fullName evidence="1 2">Asparaginase</fullName>
    </submittedName>
</protein>
<dbReference type="PANTHER" id="PTHR42110">
    <property type="entry name" value="L-ASPARAGINASE, PUTATIVE (AFU_ORTHOLOGUE AFUA_3G11890)-RELATED"/>
    <property type="match status" value="1"/>
</dbReference>
<dbReference type="Pfam" id="PF06089">
    <property type="entry name" value="Asparaginase_II"/>
    <property type="match status" value="1"/>
</dbReference>
<gene>
    <name evidence="1" type="primary">ansA</name>
    <name evidence="2" type="ORF">FB463_000798</name>
    <name evidence="1" type="ORF">FFA01_00180</name>
</gene>
<dbReference type="InterPro" id="IPR010349">
    <property type="entry name" value="Asparaginase_II"/>
</dbReference>
<sequence>MTDLRRSAPSAVPRRPLTVEGSVELAVLTRSGLDESRHVGAGVVVDSAGSVLRAVGDVGASIYPRSCLKPLQALTVMRSGVELEGPQAVLATASHAGTPEHLAVVSSLLERSGSVEDDLLCPADWPGDRASARRAPEARRLAMNCSGKHASFLLACAENGWDPATYTDLDHPLQRATRETVAEFTDETIDHAGVDGCGAPVFATTITGLALAVARVAGAAGDGTPSGDHRAGALVRAVLADAWALDGPGRANTVAIDELGLFAKLGAEGVLVMGTLDGIGTAVKVLDGNLRAATMVALHLLVGQGAVDATAAEGVVEATRERVLGAGHDVGRIRLGDGVLAARA</sequence>
<dbReference type="EMBL" id="BJUV01000001">
    <property type="protein sequence ID" value="GEK81709.1"/>
    <property type="molecule type" value="Genomic_DNA"/>
</dbReference>
<dbReference type="Proteomes" id="UP000321154">
    <property type="component" value="Unassembled WGS sequence"/>
</dbReference>
<evidence type="ECO:0000313" key="1">
    <source>
        <dbReference type="EMBL" id="GEK81709.1"/>
    </source>
</evidence>
<dbReference type="PANTHER" id="PTHR42110:SF1">
    <property type="entry name" value="L-ASPARAGINASE, PUTATIVE (AFU_ORTHOLOGUE AFUA_3G11890)-RELATED"/>
    <property type="match status" value="1"/>
</dbReference>
<evidence type="ECO:0000313" key="3">
    <source>
        <dbReference type="Proteomes" id="UP000321154"/>
    </source>
</evidence>
<dbReference type="EMBL" id="JACGWW010000001">
    <property type="protein sequence ID" value="MBA8812574.1"/>
    <property type="molecule type" value="Genomic_DNA"/>
</dbReference>
<accession>A0A7W3JGU6</accession>
<reference evidence="2 4" key="2">
    <citation type="submission" date="2020-07" db="EMBL/GenBank/DDBJ databases">
        <title>Sequencing the genomes of 1000 actinobacteria strains.</title>
        <authorList>
            <person name="Klenk H.-P."/>
        </authorList>
    </citation>
    <scope>NUCLEOTIDE SEQUENCE [LARGE SCALE GENOMIC DNA]</scope>
    <source>
        <strain evidence="2 4">DSM 10309</strain>
    </source>
</reference>
<dbReference type="AlphaFoldDB" id="A0A7W3JGU6"/>
<reference evidence="1 3" key="1">
    <citation type="submission" date="2019-07" db="EMBL/GenBank/DDBJ databases">
        <title>Whole genome shotgun sequence of Frigoribacterium faeni NBRC 103066.</title>
        <authorList>
            <person name="Hosoyama A."/>
            <person name="Uohara A."/>
            <person name="Ohji S."/>
            <person name="Ichikawa N."/>
        </authorList>
    </citation>
    <scope>NUCLEOTIDE SEQUENCE [LARGE SCALE GENOMIC DNA]</scope>
    <source>
        <strain evidence="1 3">NBRC 103066</strain>
    </source>
</reference>
<proteinExistence type="predicted"/>
<evidence type="ECO:0000313" key="2">
    <source>
        <dbReference type="EMBL" id="MBA8812574.1"/>
    </source>
</evidence>
<keyword evidence="3" id="KW-1185">Reference proteome</keyword>
<dbReference type="OrthoDB" id="9780674at2"/>
<comment type="caution">
    <text evidence="2">The sequence shown here is derived from an EMBL/GenBank/DDBJ whole genome shotgun (WGS) entry which is preliminary data.</text>
</comment>
<evidence type="ECO:0000313" key="4">
    <source>
        <dbReference type="Proteomes" id="UP000522688"/>
    </source>
</evidence>
<name>A0A7W3JGU6_9MICO</name>
<dbReference type="Proteomes" id="UP000522688">
    <property type="component" value="Unassembled WGS sequence"/>
</dbReference>